<feature type="transmembrane region" description="Helical" evidence="7">
    <location>
        <begin position="21"/>
        <end position="38"/>
    </location>
</feature>
<keyword evidence="4 7" id="KW-0812">Transmembrane</keyword>
<feature type="transmembrane region" description="Helical" evidence="7">
    <location>
        <begin position="297"/>
        <end position="315"/>
    </location>
</feature>
<feature type="transmembrane region" description="Helical" evidence="7">
    <location>
        <begin position="138"/>
        <end position="160"/>
    </location>
</feature>
<feature type="transmembrane region" description="Helical" evidence="7">
    <location>
        <begin position="228"/>
        <end position="249"/>
    </location>
</feature>
<keyword evidence="6 7" id="KW-0472">Membrane</keyword>
<dbReference type="PANTHER" id="PTHR30106:SF2">
    <property type="entry name" value="UPF0324 INNER MEMBRANE PROTEIN YEIH"/>
    <property type="match status" value="1"/>
</dbReference>
<reference evidence="8 9" key="1">
    <citation type="submission" date="2021-06" db="EMBL/GenBank/DDBJ databases">
        <authorList>
            <person name="Criscuolo A."/>
        </authorList>
    </citation>
    <scope>NUCLEOTIDE SEQUENCE [LARGE SCALE GENOMIC DNA]</scope>
    <source>
        <strain evidence="9">CIP 111802</strain>
    </source>
</reference>
<dbReference type="InterPro" id="IPR018383">
    <property type="entry name" value="UPF0324_pro"/>
</dbReference>
<gene>
    <name evidence="8" type="ORF">PAECIP111802_00267</name>
</gene>
<evidence type="ECO:0008006" key="10">
    <source>
        <dbReference type="Google" id="ProtNLM"/>
    </source>
</evidence>
<organism evidence="8 9">
    <name type="scientific">Paenibacillus allorhizosphaerae</name>
    <dbReference type="NCBI Taxonomy" id="2849866"/>
    <lineage>
        <taxon>Bacteria</taxon>
        <taxon>Bacillati</taxon>
        <taxon>Bacillota</taxon>
        <taxon>Bacilli</taxon>
        <taxon>Bacillales</taxon>
        <taxon>Paenibacillaceae</taxon>
        <taxon>Paenibacillus</taxon>
    </lineage>
</organism>
<protein>
    <recommendedName>
        <fullName evidence="10">Sulfate exporter family transporter</fullName>
    </recommendedName>
</protein>
<evidence type="ECO:0000256" key="3">
    <source>
        <dbReference type="ARBA" id="ARBA00022475"/>
    </source>
</evidence>
<evidence type="ECO:0000256" key="5">
    <source>
        <dbReference type="ARBA" id="ARBA00022989"/>
    </source>
</evidence>
<evidence type="ECO:0000256" key="7">
    <source>
        <dbReference type="SAM" id="Phobius"/>
    </source>
</evidence>
<name>A0ABN7TAP0_9BACL</name>
<comment type="similarity">
    <text evidence="2">Belongs to the UPF0324 family.</text>
</comment>
<feature type="transmembrane region" description="Helical" evidence="7">
    <location>
        <begin position="166"/>
        <end position="187"/>
    </location>
</feature>
<sequence>MHNIPSGSITVPKMNDAPQGWKLLPKGIILTVTLAVLAGRIAQLPLFSIMGIMIISIMLGVVWKSVMDLPKDAAPGITFSSKFLLRAGIILMGIRLNLTQIADAGLKVVLVDVIVIVFTLAFMIFLGKRLSVDRTLAALVAVGSAICGAAAIVAVAPLIGAKKEQTALSVACIAILGTIGAIAYIFLYPYMLLDPYTYGVLAGATLHELAHVIAAGSPAGDVGSSTAILVKLGRVALLIPVSLILGYLYRSANADGDGIKRWNKFPVPWFIFGFLAMSLVNTTGVLPSFAVKLFTDLSVFLLSVAMAGLGLTISLGDFKKIGKNTVIVAVVGFIALAGLGQLLIFLLY</sequence>
<keyword evidence="3" id="KW-1003">Cell membrane</keyword>
<dbReference type="PANTHER" id="PTHR30106">
    <property type="entry name" value="INNER MEMBRANE PROTEIN YEIH-RELATED"/>
    <property type="match status" value="1"/>
</dbReference>
<feature type="transmembrane region" description="Helical" evidence="7">
    <location>
        <begin position="44"/>
        <end position="63"/>
    </location>
</feature>
<feature type="transmembrane region" description="Helical" evidence="7">
    <location>
        <begin position="327"/>
        <end position="347"/>
    </location>
</feature>
<evidence type="ECO:0000256" key="2">
    <source>
        <dbReference type="ARBA" id="ARBA00007977"/>
    </source>
</evidence>
<proteinExistence type="inferred from homology"/>
<accession>A0ABN7TAP0</accession>
<dbReference type="Proteomes" id="UP000730618">
    <property type="component" value="Unassembled WGS sequence"/>
</dbReference>
<dbReference type="Pfam" id="PF03601">
    <property type="entry name" value="Cons_hypoth698"/>
    <property type="match status" value="1"/>
</dbReference>
<evidence type="ECO:0000256" key="4">
    <source>
        <dbReference type="ARBA" id="ARBA00022692"/>
    </source>
</evidence>
<feature type="transmembrane region" description="Helical" evidence="7">
    <location>
        <begin position="269"/>
        <end position="291"/>
    </location>
</feature>
<keyword evidence="5 7" id="KW-1133">Transmembrane helix</keyword>
<feature type="transmembrane region" description="Helical" evidence="7">
    <location>
        <begin position="108"/>
        <end position="126"/>
    </location>
</feature>
<comment type="subcellular location">
    <subcellularLocation>
        <location evidence="1">Cell membrane</location>
        <topology evidence="1">Multi-pass membrane protein</topology>
    </subcellularLocation>
</comment>
<feature type="transmembrane region" description="Helical" evidence="7">
    <location>
        <begin position="83"/>
        <end position="102"/>
    </location>
</feature>
<evidence type="ECO:0000313" key="9">
    <source>
        <dbReference type="Proteomes" id="UP000730618"/>
    </source>
</evidence>
<evidence type="ECO:0000256" key="1">
    <source>
        <dbReference type="ARBA" id="ARBA00004651"/>
    </source>
</evidence>
<evidence type="ECO:0000256" key="6">
    <source>
        <dbReference type="ARBA" id="ARBA00023136"/>
    </source>
</evidence>
<keyword evidence="9" id="KW-1185">Reference proteome</keyword>
<comment type="caution">
    <text evidence="8">The sequence shown here is derived from an EMBL/GenBank/DDBJ whole genome shotgun (WGS) entry which is preliminary data.</text>
</comment>
<dbReference type="EMBL" id="CAJVCE010000001">
    <property type="protein sequence ID" value="CAG7616264.1"/>
    <property type="molecule type" value="Genomic_DNA"/>
</dbReference>
<feature type="transmembrane region" description="Helical" evidence="7">
    <location>
        <begin position="196"/>
        <end position="216"/>
    </location>
</feature>
<evidence type="ECO:0000313" key="8">
    <source>
        <dbReference type="EMBL" id="CAG7616264.1"/>
    </source>
</evidence>